<evidence type="ECO:0000256" key="1">
    <source>
        <dbReference type="SAM" id="MobiDB-lite"/>
    </source>
</evidence>
<name>A0AAD9UZR6_ACRCE</name>
<feature type="compositionally biased region" description="Low complexity" evidence="1">
    <location>
        <begin position="1"/>
        <end position="12"/>
    </location>
</feature>
<sequence>MLSSTDSNPSDSSTEESEREMEMEMEYRCCREIPSACKKLVFDGAIERARFIFYFMVTLKHSANADIAEIKYVPRLLCDNMRSSIDFMSHD</sequence>
<dbReference type="AlphaFoldDB" id="A0AAD9UZR6"/>
<reference evidence="2" key="1">
    <citation type="journal article" date="2023" name="G3 (Bethesda)">
        <title>Whole genome assembly and annotation of the endangered Caribbean coral Acropora cervicornis.</title>
        <authorList>
            <person name="Selwyn J.D."/>
            <person name="Vollmer S.V."/>
        </authorList>
    </citation>
    <scope>NUCLEOTIDE SEQUENCE</scope>
    <source>
        <strain evidence="2">K2</strain>
    </source>
</reference>
<gene>
    <name evidence="2" type="ORF">P5673_022589</name>
</gene>
<keyword evidence="3" id="KW-1185">Reference proteome</keyword>
<proteinExistence type="predicted"/>
<evidence type="ECO:0000313" key="3">
    <source>
        <dbReference type="Proteomes" id="UP001249851"/>
    </source>
</evidence>
<dbReference type="Proteomes" id="UP001249851">
    <property type="component" value="Unassembled WGS sequence"/>
</dbReference>
<protein>
    <submittedName>
        <fullName evidence="2">Uncharacterized protein</fullName>
    </submittedName>
</protein>
<comment type="caution">
    <text evidence="2">The sequence shown here is derived from an EMBL/GenBank/DDBJ whole genome shotgun (WGS) entry which is preliminary data.</text>
</comment>
<organism evidence="2 3">
    <name type="scientific">Acropora cervicornis</name>
    <name type="common">Staghorn coral</name>
    <dbReference type="NCBI Taxonomy" id="6130"/>
    <lineage>
        <taxon>Eukaryota</taxon>
        <taxon>Metazoa</taxon>
        <taxon>Cnidaria</taxon>
        <taxon>Anthozoa</taxon>
        <taxon>Hexacorallia</taxon>
        <taxon>Scleractinia</taxon>
        <taxon>Astrocoeniina</taxon>
        <taxon>Acroporidae</taxon>
        <taxon>Acropora</taxon>
    </lineage>
</organism>
<dbReference type="EMBL" id="JARQWQ010000061">
    <property type="protein sequence ID" value="KAK2555575.1"/>
    <property type="molecule type" value="Genomic_DNA"/>
</dbReference>
<feature type="region of interest" description="Disordered" evidence="1">
    <location>
        <begin position="1"/>
        <end position="23"/>
    </location>
</feature>
<accession>A0AAD9UZR6</accession>
<reference evidence="2" key="2">
    <citation type="journal article" date="2023" name="Science">
        <title>Genomic signatures of disease resistance in endangered staghorn corals.</title>
        <authorList>
            <person name="Vollmer S.V."/>
            <person name="Selwyn J.D."/>
            <person name="Despard B.A."/>
            <person name="Roesel C.L."/>
        </authorList>
    </citation>
    <scope>NUCLEOTIDE SEQUENCE</scope>
    <source>
        <strain evidence="2">K2</strain>
    </source>
</reference>
<evidence type="ECO:0000313" key="2">
    <source>
        <dbReference type="EMBL" id="KAK2555575.1"/>
    </source>
</evidence>